<feature type="transmembrane region" description="Helical" evidence="1">
    <location>
        <begin position="20"/>
        <end position="41"/>
    </location>
</feature>
<keyword evidence="1" id="KW-1133">Transmembrane helix</keyword>
<dbReference type="EMBL" id="DSPX01000220">
    <property type="protein sequence ID" value="HGG03158.1"/>
    <property type="molecule type" value="Genomic_DNA"/>
</dbReference>
<sequence>MLNPNGPAKNFPQPLDKVALALVLGLIVAIGVLLLSGEAAAPRVRSFTWQDRELSAPDRAFILTFSRPMNQKSVAENLRIDPPLPGKISWAGRRMAYTLTAPVPYGVQFQVQIQGARDTFSSSNDIRTLSEPFVGKFRSRDRVLVYLGVNPEEQGQLILYNLSANPPRQLVLTPKDLVVQDYEPYPDGSKILFAAVPREATGKEVNLPKLYTVSTGIKRPDRDKGITTWEPPGKPELVLDNQEYRNLRFDLSPNGKLGIVARQNLKNPLDFGLWTLQPGEKPQRLPTQPGGDFEIAPDGNSLALLQGQGVAILSLEKQGDTVQFLPQFEQVLGFAPDGSAAAMVKFNRDPNNPRRSLFLVTTAGVEKELFRTRGSILAAEFDPTNRTLYCLVTKLIETEDSYREEPYIAAIDINTKDIKPLVILPEQRDIQISLSPDGLALLFDQVVTTSKPGNSAAAIGPRTASGAVVTNSRLWLIPLSPGTPVKDLPAPITPERLPFSGLRPLWLQ</sequence>
<keyword evidence="1" id="KW-0812">Transmembrane</keyword>
<proteinExistence type="predicted"/>
<reference evidence="2" key="1">
    <citation type="journal article" date="2020" name="mSystems">
        <title>Genome- and Community-Level Interaction Insights into Carbon Utilization and Element Cycling Functions of Hydrothermarchaeota in Hydrothermal Sediment.</title>
        <authorList>
            <person name="Zhou Z."/>
            <person name="Liu Y."/>
            <person name="Xu W."/>
            <person name="Pan J."/>
            <person name="Luo Z.H."/>
            <person name="Li M."/>
        </authorList>
    </citation>
    <scope>NUCLEOTIDE SEQUENCE [LARGE SCALE GENOMIC DNA]</scope>
    <source>
        <strain evidence="2">SpSt-374</strain>
    </source>
</reference>
<dbReference type="Gene3D" id="2.120.10.30">
    <property type="entry name" value="TolB, C-terminal domain"/>
    <property type="match status" value="1"/>
</dbReference>
<evidence type="ECO:0008006" key="3">
    <source>
        <dbReference type="Google" id="ProtNLM"/>
    </source>
</evidence>
<comment type="caution">
    <text evidence="2">The sequence shown here is derived from an EMBL/GenBank/DDBJ whole genome shotgun (WGS) entry which is preliminary data.</text>
</comment>
<accession>A0A7C3VPU4</accession>
<dbReference type="SUPFAM" id="SSF82171">
    <property type="entry name" value="DPP6 N-terminal domain-like"/>
    <property type="match status" value="1"/>
</dbReference>
<organism evidence="2">
    <name type="scientific">Planktothricoides sp. SpSt-374</name>
    <dbReference type="NCBI Taxonomy" id="2282167"/>
    <lineage>
        <taxon>Bacteria</taxon>
        <taxon>Bacillati</taxon>
        <taxon>Cyanobacteriota</taxon>
        <taxon>Cyanophyceae</taxon>
        <taxon>Oscillatoriophycideae</taxon>
        <taxon>Oscillatoriales</taxon>
        <taxon>Oscillatoriaceae</taxon>
        <taxon>Planktothricoides</taxon>
    </lineage>
</organism>
<dbReference type="Gene3D" id="2.60.40.3710">
    <property type="match status" value="1"/>
</dbReference>
<dbReference type="AlphaFoldDB" id="A0A7C3VPU4"/>
<protein>
    <recommendedName>
        <fullName evidence="3">SbsA Ig-like domain-containing protein</fullName>
    </recommendedName>
</protein>
<evidence type="ECO:0000256" key="1">
    <source>
        <dbReference type="SAM" id="Phobius"/>
    </source>
</evidence>
<keyword evidence="1" id="KW-0472">Membrane</keyword>
<gene>
    <name evidence="2" type="ORF">ENR15_21590</name>
</gene>
<evidence type="ECO:0000313" key="2">
    <source>
        <dbReference type="EMBL" id="HGG03158.1"/>
    </source>
</evidence>
<name>A0A7C3VPU4_9CYAN</name>
<dbReference type="InterPro" id="IPR011042">
    <property type="entry name" value="6-blade_b-propeller_TolB-like"/>
</dbReference>